<gene>
    <name evidence="9" type="ORF">FOYG_13140</name>
</gene>
<dbReference type="SMART" id="SM00022">
    <property type="entry name" value="PLAc"/>
    <property type="match status" value="1"/>
</dbReference>
<comment type="similarity">
    <text evidence="1 6">Belongs to the lysophospholipase family.</text>
</comment>
<feature type="chain" id="PRO_5005151543" description="Lysophospholipase" evidence="6">
    <location>
        <begin position="19"/>
        <end position="1167"/>
    </location>
</feature>
<protein>
    <recommendedName>
        <fullName evidence="6">Lysophospholipase</fullName>
        <ecNumber evidence="6">3.1.1.5</ecNumber>
    </recommendedName>
</protein>
<dbReference type="Proteomes" id="UP000030753">
    <property type="component" value="Unassembled WGS sequence"/>
</dbReference>
<feature type="compositionally biased region" description="Polar residues" evidence="7">
    <location>
        <begin position="800"/>
        <end position="817"/>
    </location>
</feature>
<proteinExistence type="inferred from homology"/>
<dbReference type="EMBL" id="JH717847">
    <property type="protein sequence ID" value="EWY83306.1"/>
    <property type="molecule type" value="Genomic_DNA"/>
</dbReference>
<dbReference type="OrthoDB" id="6121437at2759"/>
<keyword evidence="2 5" id="KW-0378">Hydrolase</keyword>
<organism evidence="9 10">
    <name type="scientific">Fusarium oxysporum NRRL 32931</name>
    <dbReference type="NCBI Taxonomy" id="660029"/>
    <lineage>
        <taxon>Eukaryota</taxon>
        <taxon>Fungi</taxon>
        <taxon>Dikarya</taxon>
        <taxon>Ascomycota</taxon>
        <taxon>Pezizomycotina</taxon>
        <taxon>Sordariomycetes</taxon>
        <taxon>Hypocreomycetidae</taxon>
        <taxon>Hypocreales</taxon>
        <taxon>Nectriaceae</taxon>
        <taxon>Fusarium</taxon>
        <taxon>Fusarium oxysporum species complex</taxon>
    </lineage>
</organism>
<feature type="domain" description="PLA2c" evidence="8">
    <location>
        <begin position="559"/>
        <end position="1167"/>
    </location>
</feature>
<dbReference type="InterPro" id="IPR002642">
    <property type="entry name" value="LysoPLipase_cat_dom"/>
</dbReference>
<dbReference type="GO" id="GO:0046475">
    <property type="term" value="P:glycerophospholipid catabolic process"/>
    <property type="evidence" value="ECO:0007669"/>
    <property type="project" value="TreeGrafter"/>
</dbReference>
<evidence type="ECO:0000256" key="1">
    <source>
        <dbReference type="ARBA" id="ARBA00008780"/>
    </source>
</evidence>
<dbReference type="EC" id="3.1.1.5" evidence="6"/>
<evidence type="ECO:0000256" key="6">
    <source>
        <dbReference type="RuleBase" id="RU362103"/>
    </source>
</evidence>
<evidence type="ECO:0000259" key="8">
    <source>
        <dbReference type="PROSITE" id="PS51210"/>
    </source>
</evidence>
<dbReference type="AlphaFoldDB" id="W9HSV2"/>
<dbReference type="Gene3D" id="3.40.1090.10">
    <property type="entry name" value="Cytosolic phospholipase A2 catalytic domain"/>
    <property type="match status" value="1"/>
</dbReference>
<dbReference type="InterPro" id="IPR016035">
    <property type="entry name" value="Acyl_Trfase/lysoPLipase"/>
</dbReference>
<accession>W9HSV2</accession>
<comment type="catalytic activity">
    <reaction evidence="6">
        <text>a 1-acyl-sn-glycero-3-phosphocholine + H2O = sn-glycerol 3-phosphocholine + a fatty acid + H(+)</text>
        <dbReference type="Rhea" id="RHEA:15177"/>
        <dbReference type="ChEBI" id="CHEBI:15377"/>
        <dbReference type="ChEBI" id="CHEBI:15378"/>
        <dbReference type="ChEBI" id="CHEBI:16870"/>
        <dbReference type="ChEBI" id="CHEBI:28868"/>
        <dbReference type="ChEBI" id="CHEBI:58168"/>
        <dbReference type="EC" id="3.1.1.5"/>
    </reaction>
</comment>
<dbReference type="InterPro" id="IPR017853">
    <property type="entry name" value="GH"/>
</dbReference>
<evidence type="ECO:0000313" key="10">
    <source>
        <dbReference type="Proteomes" id="UP000030753"/>
    </source>
</evidence>
<evidence type="ECO:0000256" key="4">
    <source>
        <dbReference type="ARBA" id="ARBA00023098"/>
    </source>
</evidence>
<dbReference type="PROSITE" id="PS51210">
    <property type="entry name" value="PLA2C"/>
    <property type="match status" value="1"/>
</dbReference>
<feature type="region of interest" description="Disordered" evidence="7">
    <location>
        <begin position="792"/>
        <end position="817"/>
    </location>
</feature>
<name>W9HSV2_FUSOX</name>
<dbReference type="Pfam" id="PF01735">
    <property type="entry name" value="PLA2_B"/>
    <property type="match status" value="1"/>
</dbReference>
<dbReference type="PANTHER" id="PTHR10728">
    <property type="entry name" value="CYTOSOLIC PHOSPHOLIPASE A2"/>
    <property type="match status" value="1"/>
</dbReference>
<evidence type="ECO:0000313" key="9">
    <source>
        <dbReference type="EMBL" id="EWY83306.1"/>
    </source>
</evidence>
<keyword evidence="6" id="KW-0732">Signal</keyword>
<keyword evidence="3 5" id="KW-0442">Lipid degradation</keyword>
<dbReference type="HOGENOM" id="CLU_274516_0_0_1"/>
<evidence type="ECO:0000256" key="7">
    <source>
        <dbReference type="SAM" id="MobiDB-lite"/>
    </source>
</evidence>
<keyword evidence="4 5" id="KW-0443">Lipid metabolism</keyword>
<feature type="signal peptide" evidence="6">
    <location>
        <begin position="1"/>
        <end position="18"/>
    </location>
</feature>
<reference evidence="9 10" key="1">
    <citation type="submission" date="2011-06" db="EMBL/GenBank/DDBJ databases">
        <title>The Genome Sequence of Fusarium oxysporum FOSC 3-a.</title>
        <authorList>
            <consortium name="The Broad Institute Genome Sequencing Platform"/>
            <person name="Ma L.-J."/>
            <person name="Gale L.R."/>
            <person name="Schwartz D.C."/>
            <person name="Zhou S."/>
            <person name="Corby-Kistler H."/>
            <person name="Young S.K."/>
            <person name="Zeng Q."/>
            <person name="Gargeya S."/>
            <person name="Fitzgerald M."/>
            <person name="Haas B."/>
            <person name="Abouelleil A."/>
            <person name="Alvarado L."/>
            <person name="Arachchi H.M."/>
            <person name="Berlin A."/>
            <person name="Brown A."/>
            <person name="Chapman S.B."/>
            <person name="Chen Z."/>
            <person name="Dunbar C."/>
            <person name="Freedman E."/>
            <person name="Gearin G."/>
            <person name="Gellesch M."/>
            <person name="Goldberg J."/>
            <person name="Griggs A."/>
            <person name="Gujja S."/>
            <person name="Heiman D."/>
            <person name="Howarth C."/>
            <person name="Larson L."/>
            <person name="Lui A."/>
            <person name="MacDonald P.J.P."/>
            <person name="Mehta T."/>
            <person name="Montmayeur A."/>
            <person name="Murphy C."/>
            <person name="Neiman D."/>
            <person name="Pearson M."/>
            <person name="Priest M."/>
            <person name="Roberts A."/>
            <person name="Saif S."/>
            <person name="Shea T."/>
            <person name="Shenoy N."/>
            <person name="Sisk P."/>
            <person name="Stolte C."/>
            <person name="Sykes S."/>
            <person name="Wortman J."/>
            <person name="Nusbaum C."/>
            <person name="Birren B."/>
        </authorList>
    </citation>
    <scope>NUCLEOTIDE SEQUENCE [LARGE SCALE GENOMIC DNA]</scope>
    <source>
        <strain evidence="10">FOSC 3-a</strain>
    </source>
</reference>
<evidence type="ECO:0000256" key="2">
    <source>
        <dbReference type="ARBA" id="ARBA00022801"/>
    </source>
</evidence>
<evidence type="ECO:0000256" key="3">
    <source>
        <dbReference type="ARBA" id="ARBA00022963"/>
    </source>
</evidence>
<dbReference type="PANTHER" id="PTHR10728:SF40">
    <property type="entry name" value="PATATIN FAMILY PROTEIN"/>
    <property type="match status" value="1"/>
</dbReference>
<dbReference type="SUPFAM" id="SSF52151">
    <property type="entry name" value="FabD/lysophospholipase-like"/>
    <property type="match status" value="1"/>
</dbReference>
<dbReference type="GO" id="GO:0004623">
    <property type="term" value="F:phospholipase A2 activity"/>
    <property type="evidence" value="ECO:0007669"/>
    <property type="project" value="TreeGrafter"/>
</dbReference>
<dbReference type="SUPFAM" id="SSF51445">
    <property type="entry name" value="(Trans)glycosidases"/>
    <property type="match status" value="1"/>
</dbReference>
<dbReference type="GO" id="GO:0004622">
    <property type="term" value="F:phosphatidylcholine lysophospholipase activity"/>
    <property type="evidence" value="ECO:0007669"/>
    <property type="project" value="UniProtKB-EC"/>
</dbReference>
<sequence length="1167" mass="130617">MWIIKACSVLAAVCTVAADSAGPKIDFSSTTGAPQHLAAGILYGIPDNTNQIPDSLLSGFGFNYYRGAGAQVSHGWSYNEASFQQRFTSAHNNYIVTRRHNGGFVLLLNDLWGFDCSSNNNTSPGPGDNGDWSSYDKFVQAIIANVKKYNMQEGLVIDIWNEPEGSCFWGRSIDQWLQMWGRGWHQFNDAFGKNVLTSGPTLANQPGTTNSWWTQWAQFVKNNNSIPDQYILTKYGLPQRQININEYATFNEQVPAGSAFWISQLERRNAIGLRGNWLGGTQLHDLAASLLSKPNPSNYASTGYFANGDWWVYNYYSHNMTGQRVSTSVSSDARLDAYATVDTAARTARVLLGCHPPTTGTYDVTFSGLAKLGLPSSGTLQVRTWKFAVGSDVHYSQIGPPQDLALFGWLPELAASVSNDANDLRCVVYKPQLLSHPQHAPLKARKMVILTSVRKSPAYLYAKTYCLCSLVSLVQATPVSSRVRVTHTRTRFRNGRVVVSFPTIQEKSDTNSRHLATSPPAKVSFSQKTRGIVERWYQRAVDLASVKKLLQRDETDFATYPELKWDAHVRHGSSLHHKEQKFIGLRKLRISSQGEDSLHRFLDLSPDEKVDLRDVPLIALGGSGGGYKVMYGFAGFISAAKKHGLWDCITWTAGVSGSCWTLAAYYTIARHDIQRLIDHYLTVASELAHPMSIHALNMVARSKRGVYFLIGPLVSKAQKSIIGLGIMDLYSTLTATYQLLSREPKGRLSRATFQWSKIWHRSGIDKGLEPMPLLAAVRRVPKYSYEPKTISAKARDAKKQPTSRQLDTVEGNNQANSTVSLNRRSKKLFQYFEISPLEVGSPDLNRYVPTWAWGRTFISGYSVDRRPEQSFSLLLGQCTSAPAGPLAECIKALLVTIPKNTMVARLVTLFNNLLQSKHFESFWGNPIRAGHDPNPFYGLERPVGMREHTSEHSMYLSRVPHQHQRGMHSSDKSVSDPVALQPHSFPPWEAQGRTRLMDSGMANNLPNHILARPERGVDVFLSFDASSDIHTGAAVQRLHHFAADFDIELRDVTQEFHNPQRNKVLSSSHASEVESRYIDHYARVFYGRRQSGQDMYIIYCPLLPNALNPDYNPTTASFSTSTNLMWTPDQVKSVLTTSETNVSHYAIDTIKRVMRKVYEDKKAYRLA</sequence>
<dbReference type="GO" id="GO:0005829">
    <property type="term" value="C:cytosol"/>
    <property type="evidence" value="ECO:0007669"/>
    <property type="project" value="TreeGrafter"/>
</dbReference>
<evidence type="ECO:0000256" key="5">
    <source>
        <dbReference type="PROSITE-ProRule" id="PRU00555"/>
    </source>
</evidence>